<dbReference type="InParanoid" id="A0A0C3F1N8"/>
<evidence type="ECO:0000256" key="1">
    <source>
        <dbReference type="SAM" id="MobiDB-lite"/>
    </source>
</evidence>
<organism evidence="2 3">
    <name type="scientific">Piloderma croceum (strain F 1598)</name>
    <dbReference type="NCBI Taxonomy" id="765440"/>
    <lineage>
        <taxon>Eukaryota</taxon>
        <taxon>Fungi</taxon>
        <taxon>Dikarya</taxon>
        <taxon>Basidiomycota</taxon>
        <taxon>Agaricomycotina</taxon>
        <taxon>Agaricomycetes</taxon>
        <taxon>Agaricomycetidae</taxon>
        <taxon>Atheliales</taxon>
        <taxon>Atheliaceae</taxon>
        <taxon>Piloderma</taxon>
    </lineage>
</organism>
<feature type="compositionally biased region" description="Basic residues" evidence="1">
    <location>
        <begin position="235"/>
        <end position="246"/>
    </location>
</feature>
<feature type="compositionally biased region" description="Basic and acidic residues" evidence="1">
    <location>
        <begin position="167"/>
        <end position="180"/>
    </location>
</feature>
<feature type="compositionally biased region" description="Polar residues" evidence="1">
    <location>
        <begin position="223"/>
        <end position="234"/>
    </location>
</feature>
<protein>
    <recommendedName>
        <fullName evidence="4">Myb-like domain-containing protein</fullName>
    </recommendedName>
</protein>
<feature type="region of interest" description="Disordered" evidence="1">
    <location>
        <begin position="223"/>
        <end position="256"/>
    </location>
</feature>
<dbReference type="OrthoDB" id="3186724at2759"/>
<evidence type="ECO:0008006" key="4">
    <source>
        <dbReference type="Google" id="ProtNLM"/>
    </source>
</evidence>
<sequence>MWNTGTFCNAYNSKADLKPVQIQRANGQQIWNSAFTLTSLCAQIATAVMATTPTTRGPSANWNEEEIDALLAYLLEHKSEIGDGGMFKMGTFNAAAIAIASHHTLGPVKTGNMCKRKWQLHRSKVCGTITCRARLMLMIDNVLDIGEGEAEDLPDAIKAARNIEVGGDGKVDGGDGKAGKTGDSGVGNVDDKISHGNEGADDPMDVDFNRGQIRTSISFNVTSVPSTSLASSKPASKKHNSSKGKGKQSAVKSLSSSADYKVSTARTAKISNTTILHSMQGTMNHVTDIFEKSVSQPTDPHSAARDEALDLLQTCKDGLSLDNQRKVVNLFMKDVVVAQTYIRLVNEDLRQSWLMEILEVE</sequence>
<reference evidence="3" key="2">
    <citation type="submission" date="2015-01" db="EMBL/GenBank/DDBJ databases">
        <title>Evolutionary Origins and Diversification of the Mycorrhizal Mutualists.</title>
        <authorList>
            <consortium name="DOE Joint Genome Institute"/>
            <consortium name="Mycorrhizal Genomics Consortium"/>
            <person name="Kohler A."/>
            <person name="Kuo A."/>
            <person name="Nagy L.G."/>
            <person name="Floudas D."/>
            <person name="Copeland A."/>
            <person name="Barry K.W."/>
            <person name="Cichocki N."/>
            <person name="Veneault-Fourrey C."/>
            <person name="LaButti K."/>
            <person name="Lindquist E.A."/>
            <person name="Lipzen A."/>
            <person name="Lundell T."/>
            <person name="Morin E."/>
            <person name="Murat C."/>
            <person name="Riley R."/>
            <person name="Ohm R."/>
            <person name="Sun H."/>
            <person name="Tunlid A."/>
            <person name="Henrissat B."/>
            <person name="Grigoriev I.V."/>
            <person name="Hibbett D.S."/>
            <person name="Martin F."/>
        </authorList>
    </citation>
    <scope>NUCLEOTIDE SEQUENCE [LARGE SCALE GENOMIC DNA]</scope>
    <source>
        <strain evidence="3">F 1598</strain>
    </source>
</reference>
<gene>
    <name evidence="2" type="ORF">PILCRDRAFT_90578</name>
</gene>
<dbReference type="AlphaFoldDB" id="A0A0C3F1N8"/>
<dbReference type="EMBL" id="KN833015">
    <property type="protein sequence ID" value="KIM78660.1"/>
    <property type="molecule type" value="Genomic_DNA"/>
</dbReference>
<feature type="region of interest" description="Disordered" evidence="1">
    <location>
        <begin position="165"/>
        <end position="208"/>
    </location>
</feature>
<accession>A0A0C3F1N8</accession>
<name>A0A0C3F1N8_PILCF</name>
<proteinExistence type="predicted"/>
<dbReference type="Proteomes" id="UP000054166">
    <property type="component" value="Unassembled WGS sequence"/>
</dbReference>
<keyword evidence="3" id="KW-1185">Reference proteome</keyword>
<reference evidence="2 3" key="1">
    <citation type="submission" date="2014-04" db="EMBL/GenBank/DDBJ databases">
        <authorList>
            <consortium name="DOE Joint Genome Institute"/>
            <person name="Kuo A."/>
            <person name="Tarkka M."/>
            <person name="Buscot F."/>
            <person name="Kohler A."/>
            <person name="Nagy L.G."/>
            <person name="Floudas D."/>
            <person name="Copeland A."/>
            <person name="Barry K.W."/>
            <person name="Cichocki N."/>
            <person name="Veneault-Fourrey C."/>
            <person name="LaButti K."/>
            <person name="Lindquist E.A."/>
            <person name="Lipzen A."/>
            <person name="Lundell T."/>
            <person name="Morin E."/>
            <person name="Murat C."/>
            <person name="Sun H."/>
            <person name="Tunlid A."/>
            <person name="Henrissat B."/>
            <person name="Grigoriev I.V."/>
            <person name="Hibbett D.S."/>
            <person name="Martin F."/>
            <person name="Nordberg H.P."/>
            <person name="Cantor M.N."/>
            <person name="Hua S.X."/>
        </authorList>
    </citation>
    <scope>NUCLEOTIDE SEQUENCE [LARGE SCALE GENOMIC DNA]</scope>
    <source>
        <strain evidence="2 3">F 1598</strain>
    </source>
</reference>
<evidence type="ECO:0000313" key="3">
    <source>
        <dbReference type="Proteomes" id="UP000054166"/>
    </source>
</evidence>
<evidence type="ECO:0000313" key="2">
    <source>
        <dbReference type="EMBL" id="KIM78660.1"/>
    </source>
</evidence>
<dbReference type="HOGENOM" id="CLU_056419_0_0_1"/>